<evidence type="ECO:0000256" key="1">
    <source>
        <dbReference type="SAM" id="MobiDB-lite"/>
    </source>
</evidence>
<dbReference type="AlphaFoldDB" id="D4F8K9"/>
<gene>
    <name evidence="2" type="ORF">EDWATA_03109</name>
</gene>
<comment type="caution">
    <text evidence="2">The sequence shown here is derived from an EMBL/GenBank/DDBJ whole genome shotgun (WGS) entry which is preliminary data.</text>
</comment>
<evidence type="ECO:0000313" key="2">
    <source>
        <dbReference type="EMBL" id="EFE21886.1"/>
    </source>
</evidence>
<dbReference type="HOGENOM" id="CLU_3308793_0_0_6"/>
<sequence length="39" mass="4244">MSPNGGIRPRLHHTGATGRPNGVHLYANAIKWCALHLIL</sequence>
<dbReference type="Proteomes" id="UP000003692">
    <property type="component" value="Unassembled WGS sequence"/>
</dbReference>
<protein>
    <submittedName>
        <fullName evidence="2">Uncharacterized protein</fullName>
    </submittedName>
</protein>
<evidence type="ECO:0000313" key="3">
    <source>
        <dbReference type="Proteomes" id="UP000003692"/>
    </source>
</evidence>
<name>D4F8K9_EDWTA</name>
<accession>D4F8K9</accession>
<dbReference type="EMBL" id="ADGK01000261">
    <property type="protein sequence ID" value="EFE21886.1"/>
    <property type="molecule type" value="Genomic_DNA"/>
</dbReference>
<reference evidence="2 3" key="1">
    <citation type="submission" date="2010-02" db="EMBL/GenBank/DDBJ databases">
        <authorList>
            <person name="Weinstock G."/>
            <person name="Sodergren E."/>
            <person name="Clifton S."/>
            <person name="Fulton L."/>
            <person name="Fulton B."/>
            <person name="Courtney L."/>
            <person name="Fronick C."/>
            <person name="Harrison M."/>
            <person name="Strong C."/>
            <person name="Farmer C."/>
            <person name="Delahaunty K."/>
            <person name="Markovic C."/>
            <person name="Hall O."/>
            <person name="Minx P."/>
            <person name="Tomlinson C."/>
            <person name="Mitreva M."/>
            <person name="Nelson J."/>
            <person name="Hou S."/>
            <person name="Wollam A."/>
            <person name="Pepin K.H."/>
            <person name="Johnson M."/>
            <person name="Bhonagiri V."/>
            <person name="Zhang X."/>
            <person name="Suruliraj S."/>
            <person name="Warren W."/>
            <person name="Chinwalla A."/>
            <person name="Mardis E.R."/>
            <person name="Wilson R.K."/>
        </authorList>
    </citation>
    <scope>NUCLEOTIDE SEQUENCE [LARGE SCALE GENOMIC DNA]</scope>
    <source>
        <strain evidence="2 3">ATCC 23685</strain>
    </source>
</reference>
<feature type="region of interest" description="Disordered" evidence="1">
    <location>
        <begin position="1"/>
        <end position="21"/>
    </location>
</feature>
<organism evidence="2 3">
    <name type="scientific">Edwardsiella tarda ATCC 23685</name>
    <dbReference type="NCBI Taxonomy" id="500638"/>
    <lineage>
        <taxon>Bacteria</taxon>
        <taxon>Pseudomonadati</taxon>
        <taxon>Pseudomonadota</taxon>
        <taxon>Gammaproteobacteria</taxon>
        <taxon>Enterobacterales</taxon>
        <taxon>Hafniaceae</taxon>
        <taxon>Edwardsiella</taxon>
    </lineage>
</organism>
<proteinExistence type="predicted"/>